<sequence>MTIFKKITGIGTAALLALTLTACGSDDTNDSSKGKAEAGSRSVGETVEYNIVGIDPGSGHMEATAKALEVYDLKDWNVIAGNGAAMTAALKRAYDKEEPIVITGWNPHWKFLKYDLKFLDDPELVYGDSEEIHSIGRIGLQKDLPEAYEIFQRFKWGTDDMSEIMVAIEDGTKPEKAAQNWVDANEDKIAEWTSGVNKVDGDEIKLVYAPWDSEIASHNMMKIVLEDMGYDVTLTAVEPGPMFSAIADGGADATFAAWLPITHKTYVEKFEGKLDDIGVNMVGVRQGLVVPAYMEDVNSIEDLKK</sequence>
<evidence type="ECO:0000256" key="2">
    <source>
        <dbReference type="ARBA" id="ARBA00022448"/>
    </source>
</evidence>
<dbReference type="InterPro" id="IPR007210">
    <property type="entry name" value="ABC_Gly_betaine_transp_sub-bd"/>
</dbReference>
<accession>A0A3P5XDR0</accession>
<evidence type="ECO:0000313" key="8">
    <source>
        <dbReference type="Proteomes" id="UP000270468"/>
    </source>
</evidence>
<feature type="domain" description="ABC-type glycine betaine transport system substrate-binding" evidence="6">
    <location>
        <begin position="44"/>
        <end position="183"/>
    </location>
</feature>
<dbReference type="Gene3D" id="3.40.190.100">
    <property type="entry name" value="Glycine betaine-binding periplasmic protein, domain 2"/>
    <property type="match status" value="1"/>
</dbReference>
<dbReference type="EMBL" id="UXAV01000042">
    <property type="protein sequence ID" value="VDC29467.1"/>
    <property type="molecule type" value="Genomic_DNA"/>
</dbReference>
<keyword evidence="5" id="KW-0732">Signal</keyword>
<feature type="domain" description="ABC-type glycine betaine transport system substrate-binding" evidence="6">
    <location>
        <begin position="203"/>
        <end position="305"/>
    </location>
</feature>
<comment type="subcellular location">
    <subcellularLocation>
        <location evidence="1">Cell membrane</location>
    </subcellularLocation>
</comment>
<name>A0A3P5XDR0_9BACL</name>
<evidence type="ECO:0000256" key="3">
    <source>
        <dbReference type="ARBA" id="ARBA00022475"/>
    </source>
</evidence>
<feature type="chain" id="PRO_5018287795" evidence="5">
    <location>
        <begin position="25"/>
        <end position="305"/>
    </location>
</feature>
<gene>
    <name evidence="7" type="primary">opuAC_1</name>
    <name evidence="7" type="ORF">FILTAD_02101</name>
</gene>
<dbReference type="PROSITE" id="PS51257">
    <property type="entry name" value="PROKAR_LIPOPROTEIN"/>
    <property type="match status" value="1"/>
</dbReference>
<keyword evidence="2" id="KW-0813">Transport</keyword>
<dbReference type="Gene3D" id="3.10.105.10">
    <property type="entry name" value="Dipeptide-binding Protein, Domain 3"/>
    <property type="match status" value="1"/>
</dbReference>
<keyword evidence="4" id="KW-0472">Membrane</keyword>
<dbReference type="PANTHER" id="PTHR47737:SF1">
    <property type="entry name" value="GLYCINE BETAINE_PROLINE BETAINE TRANSPORT SYSTEM PERMEASE PROTEIN PROW"/>
    <property type="match status" value="1"/>
</dbReference>
<dbReference type="GO" id="GO:0005275">
    <property type="term" value="F:amine transmembrane transporter activity"/>
    <property type="evidence" value="ECO:0007669"/>
    <property type="project" value="TreeGrafter"/>
</dbReference>
<proteinExistence type="predicted"/>
<dbReference type="PANTHER" id="PTHR47737">
    <property type="entry name" value="GLYCINE BETAINE/PROLINE BETAINE TRANSPORT SYSTEM PERMEASE PROTEIN PROW"/>
    <property type="match status" value="1"/>
</dbReference>
<evidence type="ECO:0000256" key="4">
    <source>
        <dbReference type="ARBA" id="ARBA00023136"/>
    </source>
</evidence>
<dbReference type="GO" id="GO:0015871">
    <property type="term" value="P:choline transport"/>
    <property type="evidence" value="ECO:0007669"/>
    <property type="project" value="TreeGrafter"/>
</dbReference>
<evidence type="ECO:0000259" key="6">
    <source>
        <dbReference type="Pfam" id="PF04069"/>
    </source>
</evidence>
<evidence type="ECO:0000313" key="7">
    <source>
        <dbReference type="EMBL" id="VDC29467.1"/>
    </source>
</evidence>
<dbReference type="SUPFAM" id="SSF53850">
    <property type="entry name" value="Periplasmic binding protein-like II"/>
    <property type="match status" value="2"/>
</dbReference>
<dbReference type="Pfam" id="PF04069">
    <property type="entry name" value="OpuAC"/>
    <property type="match status" value="2"/>
</dbReference>
<feature type="signal peptide" evidence="5">
    <location>
        <begin position="1"/>
        <end position="24"/>
    </location>
</feature>
<evidence type="ECO:0000256" key="5">
    <source>
        <dbReference type="SAM" id="SignalP"/>
    </source>
</evidence>
<keyword evidence="3" id="KW-1003">Cell membrane</keyword>
<dbReference type="GO" id="GO:0043190">
    <property type="term" value="C:ATP-binding cassette (ABC) transporter complex"/>
    <property type="evidence" value="ECO:0007669"/>
    <property type="project" value="InterPro"/>
</dbReference>
<dbReference type="AlphaFoldDB" id="A0A3P5XDR0"/>
<reference evidence="7 8" key="1">
    <citation type="submission" date="2018-11" db="EMBL/GenBank/DDBJ databases">
        <authorList>
            <person name="Criscuolo A."/>
        </authorList>
    </citation>
    <scope>NUCLEOTIDE SEQUENCE [LARGE SCALE GENOMIC DNA]</scope>
    <source>
        <strain evidence="7">ATB-66</strain>
    </source>
</reference>
<dbReference type="GO" id="GO:0031460">
    <property type="term" value="P:glycine betaine transport"/>
    <property type="evidence" value="ECO:0007669"/>
    <property type="project" value="TreeGrafter"/>
</dbReference>
<organism evidence="7 8">
    <name type="scientific">Filibacter tadaridae</name>
    <dbReference type="NCBI Taxonomy" id="2483811"/>
    <lineage>
        <taxon>Bacteria</taxon>
        <taxon>Bacillati</taxon>
        <taxon>Bacillota</taxon>
        <taxon>Bacilli</taxon>
        <taxon>Bacillales</taxon>
        <taxon>Caryophanaceae</taxon>
        <taxon>Filibacter</taxon>
    </lineage>
</organism>
<protein>
    <submittedName>
        <fullName evidence="7">Glycine betaine-binding protein OpuAC</fullName>
    </submittedName>
</protein>
<dbReference type="Proteomes" id="UP000270468">
    <property type="component" value="Unassembled WGS sequence"/>
</dbReference>
<keyword evidence="8" id="KW-1185">Reference proteome</keyword>
<evidence type="ECO:0000256" key="1">
    <source>
        <dbReference type="ARBA" id="ARBA00004236"/>
    </source>
</evidence>
<dbReference type="GO" id="GO:0015226">
    <property type="term" value="F:carnitine transmembrane transporter activity"/>
    <property type="evidence" value="ECO:0007669"/>
    <property type="project" value="TreeGrafter"/>
</dbReference>